<keyword evidence="8" id="KW-1185">Reference proteome</keyword>
<dbReference type="Gene3D" id="1.10.10.10">
    <property type="entry name" value="Winged helix-like DNA-binding domain superfamily/Winged helix DNA-binding domain"/>
    <property type="match status" value="1"/>
</dbReference>
<evidence type="ECO:0000256" key="1">
    <source>
        <dbReference type="ARBA" id="ARBA00005820"/>
    </source>
</evidence>
<evidence type="ECO:0000313" key="8">
    <source>
        <dbReference type="Proteomes" id="UP001595833"/>
    </source>
</evidence>
<dbReference type="RefSeq" id="WP_344036878.1">
    <property type="nucleotide sequence ID" value="NZ_BAAAKE010000005.1"/>
</dbReference>
<dbReference type="SMART" id="SM00862">
    <property type="entry name" value="Trans_reg_C"/>
    <property type="match status" value="1"/>
</dbReference>
<dbReference type="InterPro" id="IPR051677">
    <property type="entry name" value="AfsR-DnrI-RedD_regulator"/>
</dbReference>
<reference evidence="8" key="1">
    <citation type="journal article" date="2019" name="Int. J. Syst. Evol. Microbiol.">
        <title>The Global Catalogue of Microorganisms (GCM) 10K type strain sequencing project: providing services to taxonomists for standard genome sequencing and annotation.</title>
        <authorList>
            <consortium name="The Broad Institute Genomics Platform"/>
            <consortium name="The Broad Institute Genome Sequencing Center for Infectious Disease"/>
            <person name="Wu L."/>
            <person name="Ma J."/>
        </authorList>
    </citation>
    <scope>NUCLEOTIDE SEQUENCE [LARGE SCALE GENOMIC DNA]</scope>
    <source>
        <strain evidence="8">KCTC 12848</strain>
    </source>
</reference>
<keyword evidence="2" id="KW-0805">Transcription regulation</keyword>
<dbReference type="InterPro" id="IPR011990">
    <property type="entry name" value="TPR-like_helical_dom_sf"/>
</dbReference>
<accession>A0ABV9XX64</accession>
<evidence type="ECO:0000313" key="7">
    <source>
        <dbReference type="EMBL" id="MFC5054003.1"/>
    </source>
</evidence>
<dbReference type="InterPro" id="IPR027417">
    <property type="entry name" value="P-loop_NTPase"/>
</dbReference>
<dbReference type="SMART" id="SM00028">
    <property type="entry name" value="TPR"/>
    <property type="match status" value="5"/>
</dbReference>
<evidence type="ECO:0000256" key="3">
    <source>
        <dbReference type="ARBA" id="ARBA00023125"/>
    </source>
</evidence>
<feature type="domain" description="Bacterial transcriptional activator" evidence="6">
    <location>
        <begin position="90"/>
        <end position="230"/>
    </location>
</feature>
<dbReference type="SUPFAM" id="SSF46894">
    <property type="entry name" value="C-terminal effector domain of the bipartite response regulators"/>
    <property type="match status" value="1"/>
</dbReference>
<dbReference type="InterPro" id="IPR019734">
    <property type="entry name" value="TPR_rpt"/>
</dbReference>
<evidence type="ECO:0000259" key="6">
    <source>
        <dbReference type="SMART" id="SM01043"/>
    </source>
</evidence>
<organism evidence="7 8">
    <name type="scientific">Saccharothrix xinjiangensis</name>
    <dbReference type="NCBI Taxonomy" id="204798"/>
    <lineage>
        <taxon>Bacteria</taxon>
        <taxon>Bacillati</taxon>
        <taxon>Actinomycetota</taxon>
        <taxon>Actinomycetes</taxon>
        <taxon>Pseudonocardiales</taxon>
        <taxon>Pseudonocardiaceae</taxon>
        <taxon>Saccharothrix</taxon>
    </lineage>
</organism>
<dbReference type="PANTHER" id="PTHR35807">
    <property type="entry name" value="TRANSCRIPTIONAL REGULATOR REDD-RELATED"/>
    <property type="match status" value="1"/>
</dbReference>
<sequence>MEFGLLGDVRAEVGGVDLDIGHTRQRGVLAALLLDEGRPVPVDRLVDRLWGERPPLRARETVYGYVSKLRAAGIPIRRGAGGYALDADRVDLREFRDLVAGARGAPDAEAAERYGRALARWRGDPLDGLDSPWFAEVRASLLAERTAAELDRNDVALRLGGHTALLPSLHAAAAAHPLDERVAGQLMLALHRAGRSSEALRHYDELRHRLADELGADPDPRLRDLHLRILDGDGDSTGVGVGVGTAGARRAVPRQLPAPQPWFTGREKEIADLTEPSGTVVITAIGGVGGIGKTALALHWAHRHADDFPDGQLYANLRGFDPGAEPMAPQTALRGFLGALGVDDPPADLDAQAALYRSLLSDRRVLVVLDNARDTAQVTPLLPGAGRCTVLITSRQQLLGVVTAHGARSVALDVLDERDAHVFLTSRLGAERVHAEAEAVGQLIRLCGGLPLALSIVAARAVTQPDLPLAGLVEELAEHRLDALDDLSSDLRTVFACSSRVLSPGAVELFGLLGLVSAPDVGLRAAVELTGRADTRRLLRELETAHLVQQHRAGRYRMHDLVRLYAAEVAPTDADAALDRFTGYCAATAHAGDRLLEPHRPRIPAPAGEAARLDDVTAALEWFDAEYESVLHAQRLAAARGRHDVAWHFAWVLTNYHLRRGRAAEDIEVWRIALAAADALDDRVKRVNAHRFLGLALTDVGRFDDGDLHLRRMLELVEDGYDRAAAHRAMAWAMERRGDVAGALEHALAQLALFRELDLPIRVAESLNDVGYRLAKLGDHERAERHCLEALALNRELGHVEGLAATSDSLGYIAHQQGRDADAVERYRHALELYRQLDNSYEEASVLRHFGDVLAAVGRAEEAREAWQRALTLFRAQGRVEDAAEALALLG</sequence>
<dbReference type="PANTHER" id="PTHR35807:SF1">
    <property type="entry name" value="TRANSCRIPTIONAL REGULATOR REDD"/>
    <property type="match status" value="1"/>
</dbReference>
<dbReference type="Gene3D" id="3.40.50.300">
    <property type="entry name" value="P-loop containing nucleotide triphosphate hydrolases"/>
    <property type="match status" value="1"/>
</dbReference>
<keyword evidence="3" id="KW-0238">DNA-binding</keyword>
<evidence type="ECO:0000259" key="5">
    <source>
        <dbReference type="SMART" id="SM00862"/>
    </source>
</evidence>
<dbReference type="InterPro" id="IPR036388">
    <property type="entry name" value="WH-like_DNA-bd_sf"/>
</dbReference>
<evidence type="ECO:0000256" key="4">
    <source>
        <dbReference type="ARBA" id="ARBA00023163"/>
    </source>
</evidence>
<feature type="domain" description="OmpR/PhoB-type" evidence="5">
    <location>
        <begin position="15"/>
        <end position="85"/>
    </location>
</feature>
<comment type="caution">
    <text evidence="7">The sequence shown here is derived from an EMBL/GenBank/DDBJ whole genome shotgun (WGS) entry which is preliminary data.</text>
</comment>
<keyword evidence="4" id="KW-0804">Transcription</keyword>
<name>A0ABV9XX64_9PSEU</name>
<dbReference type="Gene3D" id="1.25.40.10">
    <property type="entry name" value="Tetratricopeptide repeat domain"/>
    <property type="match status" value="2"/>
</dbReference>
<proteinExistence type="inferred from homology"/>
<dbReference type="SUPFAM" id="SSF48452">
    <property type="entry name" value="TPR-like"/>
    <property type="match status" value="3"/>
</dbReference>
<evidence type="ECO:0000256" key="2">
    <source>
        <dbReference type="ARBA" id="ARBA00023015"/>
    </source>
</evidence>
<gene>
    <name evidence="7" type="ORF">ACFPFM_09570</name>
</gene>
<dbReference type="PRINTS" id="PR00364">
    <property type="entry name" value="DISEASERSIST"/>
</dbReference>
<dbReference type="InterPro" id="IPR005158">
    <property type="entry name" value="BTAD"/>
</dbReference>
<dbReference type="Proteomes" id="UP001595833">
    <property type="component" value="Unassembled WGS sequence"/>
</dbReference>
<dbReference type="EMBL" id="JBHSJB010000007">
    <property type="protein sequence ID" value="MFC5054003.1"/>
    <property type="molecule type" value="Genomic_DNA"/>
</dbReference>
<comment type="similarity">
    <text evidence="1">Belongs to the AfsR/DnrI/RedD regulatory family.</text>
</comment>
<dbReference type="Pfam" id="PF03704">
    <property type="entry name" value="BTAD"/>
    <property type="match status" value="1"/>
</dbReference>
<dbReference type="SMART" id="SM01043">
    <property type="entry name" value="BTAD"/>
    <property type="match status" value="1"/>
</dbReference>
<protein>
    <submittedName>
        <fullName evidence="7">BTAD domain-containing putative transcriptional regulator</fullName>
    </submittedName>
</protein>
<dbReference type="InterPro" id="IPR001867">
    <property type="entry name" value="OmpR/PhoB-type_DNA-bd"/>
</dbReference>
<dbReference type="InterPro" id="IPR016032">
    <property type="entry name" value="Sig_transdc_resp-reg_C-effctor"/>
</dbReference>
<dbReference type="CDD" id="cd15831">
    <property type="entry name" value="BTAD"/>
    <property type="match status" value="1"/>
</dbReference>
<dbReference type="SUPFAM" id="SSF52540">
    <property type="entry name" value="P-loop containing nucleoside triphosphate hydrolases"/>
    <property type="match status" value="1"/>
</dbReference>
<dbReference type="Pfam" id="PF13424">
    <property type="entry name" value="TPR_12"/>
    <property type="match status" value="1"/>
</dbReference>